<evidence type="ECO:0008006" key="3">
    <source>
        <dbReference type="Google" id="ProtNLM"/>
    </source>
</evidence>
<feature type="region of interest" description="Disordered" evidence="1">
    <location>
        <begin position="1"/>
        <end position="107"/>
    </location>
</feature>
<feature type="compositionally biased region" description="Polar residues" evidence="1">
    <location>
        <begin position="1"/>
        <end position="13"/>
    </location>
</feature>
<evidence type="ECO:0000256" key="1">
    <source>
        <dbReference type="SAM" id="MobiDB-lite"/>
    </source>
</evidence>
<proteinExistence type="predicted"/>
<dbReference type="EMBL" id="SNRY01000071">
    <property type="protein sequence ID" value="KAA6348325.1"/>
    <property type="molecule type" value="Genomic_DNA"/>
</dbReference>
<organism evidence="2">
    <name type="scientific">termite gut metagenome</name>
    <dbReference type="NCBI Taxonomy" id="433724"/>
    <lineage>
        <taxon>unclassified sequences</taxon>
        <taxon>metagenomes</taxon>
        <taxon>organismal metagenomes</taxon>
    </lineage>
</organism>
<comment type="caution">
    <text evidence="2">The sequence shown here is derived from an EMBL/GenBank/DDBJ whole genome shotgun (WGS) entry which is preliminary data.</text>
</comment>
<feature type="compositionally biased region" description="Basic and acidic residues" evidence="1">
    <location>
        <begin position="33"/>
        <end position="52"/>
    </location>
</feature>
<sequence>MNSKQTDNGQQKKTMPEDWSPVPSVGGKPSTPKSDDENKNDLLKEFLGREDSNAMGAAANKENTNRGIGQSIQTEDRTHTEDSLQTEPVLDTRSSIKRISSKQRKESLDEYQQTFLSAPKLEDRKPVFISRDVRDRLDDIVRKLGGRRMSVSGFIENLARHHLNIYRDDVEMWKKL</sequence>
<name>A0A5J4ST53_9ZZZZ</name>
<dbReference type="InterPro" id="IPR021823">
    <property type="entry name" value="DUF3408"/>
</dbReference>
<dbReference type="Pfam" id="PF11888">
    <property type="entry name" value="DUF3408"/>
    <property type="match status" value="1"/>
</dbReference>
<reference evidence="2" key="1">
    <citation type="submission" date="2019-03" db="EMBL/GenBank/DDBJ databases">
        <title>Single cell metagenomics reveals metabolic interactions within the superorganism composed of flagellate Streblomastix strix and complex community of Bacteroidetes bacteria on its surface.</title>
        <authorList>
            <person name="Treitli S.C."/>
            <person name="Kolisko M."/>
            <person name="Husnik F."/>
            <person name="Keeling P."/>
            <person name="Hampl V."/>
        </authorList>
    </citation>
    <scope>NUCLEOTIDE SEQUENCE</scope>
    <source>
        <strain evidence="2">STM</strain>
    </source>
</reference>
<feature type="compositionally biased region" description="Polar residues" evidence="1">
    <location>
        <begin position="61"/>
        <end position="73"/>
    </location>
</feature>
<protein>
    <recommendedName>
        <fullName evidence="3">DUF3408 domain-containing protein</fullName>
    </recommendedName>
</protein>
<accession>A0A5J4ST53</accession>
<gene>
    <name evidence="2" type="ORF">EZS27_004215</name>
</gene>
<evidence type="ECO:0000313" key="2">
    <source>
        <dbReference type="EMBL" id="KAA6348325.1"/>
    </source>
</evidence>
<dbReference type="AlphaFoldDB" id="A0A5J4ST53"/>